<dbReference type="GO" id="GO:0016592">
    <property type="term" value="C:mediator complex"/>
    <property type="evidence" value="ECO:0007669"/>
    <property type="project" value="InterPro"/>
</dbReference>
<evidence type="ECO:0000259" key="9">
    <source>
        <dbReference type="SMART" id="SM01281"/>
    </source>
</evidence>
<comment type="caution">
    <text evidence="10">The sequence shown here is derived from an EMBL/GenBank/DDBJ whole genome shotgun (WGS) entry which is preliminary data.</text>
</comment>
<dbReference type="Proteomes" id="UP000054564">
    <property type="component" value="Unassembled WGS sequence"/>
</dbReference>
<dbReference type="OrthoDB" id="20828at2759"/>
<dbReference type="AlphaFoldDB" id="A0A0L0W1G4"/>
<dbReference type="GO" id="GO:0003712">
    <property type="term" value="F:transcription coregulator activity"/>
    <property type="evidence" value="ECO:0007669"/>
    <property type="project" value="InterPro"/>
</dbReference>
<dbReference type="PANTHER" id="PTHR46567">
    <property type="entry name" value="MEDIATOR OF RNA POLYMERASE II TRANSCRIPTION SUBUNIT 12"/>
    <property type="match status" value="1"/>
</dbReference>
<accession>A0A0L0W1G4</accession>
<gene>
    <name evidence="10" type="ORF">PSTG_01596</name>
</gene>
<feature type="domain" description="Mediator complex subunit Med12" evidence="9">
    <location>
        <begin position="118"/>
        <end position="181"/>
    </location>
</feature>
<comment type="similarity">
    <text evidence="2">Belongs to the Mediator complex subunit 12 family.</text>
</comment>
<proteinExistence type="inferred from homology"/>
<keyword evidence="11" id="KW-1185">Reference proteome</keyword>
<dbReference type="PANTHER" id="PTHR46567:SF1">
    <property type="entry name" value="MEDIATOR OF RNA POLYMERASE II TRANSCRIPTION SUBUNIT 12"/>
    <property type="match status" value="1"/>
</dbReference>
<dbReference type="GO" id="GO:0006357">
    <property type="term" value="P:regulation of transcription by RNA polymerase II"/>
    <property type="evidence" value="ECO:0007669"/>
    <property type="project" value="InterPro"/>
</dbReference>
<keyword evidence="4" id="KW-0805">Transcription regulation</keyword>
<evidence type="ECO:0000256" key="2">
    <source>
        <dbReference type="ARBA" id="ARBA00010289"/>
    </source>
</evidence>
<keyword evidence="6" id="KW-0539">Nucleus</keyword>
<dbReference type="Pfam" id="PF09497">
    <property type="entry name" value="Med12"/>
    <property type="match status" value="1"/>
</dbReference>
<name>A0A0L0W1G4_9BASI</name>
<evidence type="ECO:0000256" key="4">
    <source>
        <dbReference type="ARBA" id="ARBA00023015"/>
    </source>
</evidence>
<evidence type="ECO:0000313" key="11">
    <source>
        <dbReference type="Proteomes" id="UP000054564"/>
    </source>
</evidence>
<feature type="compositionally biased region" description="Low complexity" evidence="8">
    <location>
        <begin position="12"/>
        <end position="22"/>
    </location>
</feature>
<sequence>MPHPHSLKPNQTEKTGTSTTEKGCLTVYQLKPPEWRLPTQLNRPELGHPGLHHTHIGQHEDASTKSLVQRGFSAQMLLSTESFSAHQMIYKKITDEAGFNGPGEGFLQLAASNDTKSTIKVPGRVTLNEQKRKNLLRELADDSVPLLKLSKNVPRGFKGEKLLEMQVGRKIDCSRATWYIRLIGLNEINAQRNKNELSHVRYTLSFTSELCQFLQKQLAEVTVPLQMNLSSSTTSLIATSSRLAAMNVRNSRMLLKRLYFESLLDQPTLFKWLIDQIKVANLAQINFLLEIHHSVLDHFNLSSNLVRGFVEACLLQIRFITKQTGTSYLSKLERRLKLAVQRTFIFCPDNFVWPELWISTKFLLEEIMLTPIISTNSNPFEHNPQTRHLREMFKGDFHAVNWRVSELIGEVGSGTGIVENIFTRRAQLVGILDSYTDYNDCSKLYYKYFLNPSVAGHIPVSFKDKREVLLSWATTPLRNSDKRVQLVASTLSHVKHDYKKNGDEFQNILIGWLERVESIEGGDILVGLSPSFHVETFSLVAHTYNEWWPKGDTDCDIITGKASGLRALLSEWMPLASSKSARERSSSTKHSPGRDSARNGLMAIIADLNSAIASADYGRFAPLLKRRLDICQPTSANRKLLAEILPNALVNLISELAFPSLLGSSFLVSKTINHPQLVSTLLTWGIRLREACQAYATLIEIMQRIVQLDFLRSEARTNLNSSLQSTLCYLQVICLAASNNKELLEINGQLIDFISREFTIYVHSRR</sequence>
<evidence type="ECO:0000256" key="7">
    <source>
        <dbReference type="ARBA" id="ARBA00032010"/>
    </source>
</evidence>
<evidence type="ECO:0000256" key="1">
    <source>
        <dbReference type="ARBA" id="ARBA00004123"/>
    </source>
</evidence>
<organism evidence="10 11">
    <name type="scientific">Puccinia striiformis f. sp. tritici PST-78</name>
    <dbReference type="NCBI Taxonomy" id="1165861"/>
    <lineage>
        <taxon>Eukaryota</taxon>
        <taxon>Fungi</taxon>
        <taxon>Dikarya</taxon>
        <taxon>Basidiomycota</taxon>
        <taxon>Pucciniomycotina</taxon>
        <taxon>Pucciniomycetes</taxon>
        <taxon>Pucciniales</taxon>
        <taxon>Pucciniaceae</taxon>
        <taxon>Puccinia</taxon>
    </lineage>
</organism>
<dbReference type="STRING" id="1165861.A0A0L0W1G4"/>
<protein>
    <recommendedName>
        <fullName evidence="3">Mediator of RNA polymerase II transcription subunit 12</fullName>
    </recommendedName>
    <alternativeName>
        <fullName evidence="7">Mediator complex subunit 12</fullName>
    </alternativeName>
</protein>
<evidence type="ECO:0000313" key="10">
    <source>
        <dbReference type="EMBL" id="KNF05383.1"/>
    </source>
</evidence>
<evidence type="ECO:0000256" key="6">
    <source>
        <dbReference type="ARBA" id="ARBA00023242"/>
    </source>
</evidence>
<evidence type="ECO:0000256" key="5">
    <source>
        <dbReference type="ARBA" id="ARBA00023163"/>
    </source>
</evidence>
<comment type="subcellular location">
    <subcellularLocation>
        <location evidence="1">Nucleus</location>
    </subcellularLocation>
</comment>
<keyword evidence="5" id="KW-0804">Transcription</keyword>
<reference evidence="11" key="1">
    <citation type="submission" date="2014-03" db="EMBL/GenBank/DDBJ databases">
        <title>The Genome Sequence of Puccinia striiformis f. sp. tritici PST-78.</title>
        <authorList>
            <consortium name="The Broad Institute Genome Sequencing Platform"/>
            <person name="Cuomo C."/>
            <person name="Hulbert S."/>
            <person name="Chen X."/>
            <person name="Walker B."/>
            <person name="Young S.K."/>
            <person name="Zeng Q."/>
            <person name="Gargeya S."/>
            <person name="Fitzgerald M."/>
            <person name="Haas B."/>
            <person name="Abouelleil A."/>
            <person name="Alvarado L."/>
            <person name="Arachchi H.M."/>
            <person name="Berlin A.M."/>
            <person name="Chapman S.B."/>
            <person name="Goldberg J."/>
            <person name="Griggs A."/>
            <person name="Gujja S."/>
            <person name="Hansen M."/>
            <person name="Howarth C."/>
            <person name="Imamovic A."/>
            <person name="Larimer J."/>
            <person name="McCowan C."/>
            <person name="Montmayeur A."/>
            <person name="Murphy C."/>
            <person name="Neiman D."/>
            <person name="Pearson M."/>
            <person name="Priest M."/>
            <person name="Roberts A."/>
            <person name="Saif S."/>
            <person name="Shea T."/>
            <person name="Sisk P."/>
            <person name="Sykes S."/>
            <person name="Wortman J."/>
            <person name="Nusbaum C."/>
            <person name="Birren B."/>
        </authorList>
    </citation>
    <scope>NUCLEOTIDE SEQUENCE [LARGE SCALE GENOMIC DNA]</scope>
    <source>
        <strain evidence="11">race PST-78</strain>
    </source>
</reference>
<dbReference type="EMBL" id="AJIL01000008">
    <property type="protein sequence ID" value="KNF05383.1"/>
    <property type="molecule type" value="Genomic_DNA"/>
</dbReference>
<evidence type="ECO:0000256" key="8">
    <source>
        <dbReference type="SAM" id="MobiDB-lite"/>
    </source>
</evidence>
<dbReference type="SMART" id="SM01281">
    <property type="entry name" value="Med12"/>
    <property type="match status" value="1"/>
</dbReference>
<dbReference type="InterPro" id="IPR019035">
    <property type="entry name" value="Mediator_Med12"/>
</dbReference>
<evidence type="ECO:0000256" key="3">
    <source>
        <dbReference type="ARBA" id="ARBA00019622"/>
    </source>
</evidence>
<feature type="region of interest" description="Disordered" evidence="8">
    <location>
        <begin position="1"/>
        <end position="22"/>
    </location>
</feature>